<comment type="cofactor">
    <cofactor evidence="2 10">
        <name>a divalent metal cation</name>
        <dbReference type="ChEBI" id="CHEBI:60240"/>
    </cofactor>
</comment>
<evidence type="ECO:0000313" key="11">
    <source>
        <dbReference type="EMBL" id="GIJ54940.1"/>
    </source>
</evidence>
<dbReference type="GO" id="GO:0008428">
    <property type="term" value="F:ribonuclease inhibitor activity"/>
    <property type="evidence" value="ECO:0007669"/>
    <property type="project" value="InterPro"/>
</dbReference>
<organism evidence="11 12">
    <name type="scientific">Virgisporangium aurantiacum</name>
    <dbReference type="NCBI Taxonomy" id="175570"/>
    <lineage>
        <taxon>Bacteria</taxon>
        <taxon>Bacillati</taxon>
        <taxon>Actinomycetota</taxon>
        <taxon>Actinomycetes</taxon>
        <taxon>Micromonosporales</taxon>
        <taxon>Micromonosporaceae</taxon>
        <taxon>Virgisporangium</taxon>
    </lineage>
</organism>
<gene>
    <name evidence="11" type="ORF">Vau01_024560</name>
</gene>
<sequence length="159" mass="16546">MTATADLYDEHGAALGSCDTQFRQYGKRPAFHGRLVTVRCHQDNALLKSVLSEPGQGRVLVVDGGGSLHTALMGDVIASLAHGNGWAGVVINGAVRDVATLRTIDLGIKALGSNPRTSAKTGAGERDVPVEFGGCVFRPGATVYSDDDGIVVLEDKVDG</sequence>
<comment type="cofactor">
    <cofactor evidence="9">
        <name>Mg(2+)</name>
        <dbReference type="ChEBI" id="CHEBI:18420"/>
    </cofactor>
</comment>
<keyword evidence="5 9" id="KW-0479">Metal-binding</keyword>
<feature type="binding site" evidence="9">
    <location>
        <position position="96"/>
    </location>
    <ligand>
        <name>substrate</name>
    </ligand>
</feature>
<comment type="similarity">
    <text evidence="3 10">Belongs to the class II aldolase/RraA-like family.</text>
</comment>
<evidence type="ECO:0000256" key="1">
    <source>
        <dbReference type="ARBA" id="ARBA00001342"/>
    </source>
</evidence>
<comment type="caution">
    <text evidence="11">The sequence shown here is derived from an EMBL/GenBank/DDBJ whole genome shotgun (WGS) entry which is preliminary data.</text>
</comment>
<evidence type="ECO:0000256" key="10">
    <source>
        <dbReference type="RuleBase" id="RU004338"/>
    </source>
</evidence>
<feature type="binding site" evidence="9">
    <location>
        <begin position="74"/>
        <end position="77"/>
    </location>
    <ligand>
        <name>substrate</name>
    </ligand>
</feature>
<dbReference type="NCBIfam" id="NF006875">
    <property type="entry name" value="PRK09372.1"/>
    <property type="match status" value="1"/>
</dbReference>
<dbReference type="SUPFAM" id="SSF89562">
    <property type="entry name" value="RraA-like"/>
    <property type="match status" value="1"/>
</dbReference>
<evidence type="ECO:0000256" key="4">
    <source>
        <dbReference type="ARBA" id="ARBA00011233"/>
    </source>
</evidence>
<keyword evidence="6 10" id="KW-0456">Lyase</keyword>
<feature type="binding site" evidence="9">
    <location>
        <position position="97"/>
    </location>
    <ligand>
        <name>Mg(2+)</name>
        <dbReference type="ChEBI" id="CHEBI:18420"/>
    </ligand>
</feature>
<dbReference type="EC" id="4.1.1.112" evidence="10"/>
<dbReference type="GO" id="GO:0051252">
    <property type="term" value="P:regulation of RNA metabolic process"/>
    <property type="evidence" value="ECO:0007669"/>
    <property type="project" value="InterPro"/>
</dbReference>
<comment type="catalytic activity">
    <reaction evidence="1 10">
        <text>4-hydroxy-4-methyl-2-oxoglutarate = 2 pyruvate</text>
        <dbReference type="Rhea" id="RHEA:22748"/>
        <dbReference type="ChEBI" id="CHEBI:15361"/>
        <dbReference type="ChEBI" id="CHEBI:58276"/>
        <dbReference type="EC" id="4.1.3.17"/>
    </reaction>
</comment>
<proteinExistence type="inferred from homology"/>
<accession>A0A8J4DXU9</accession>
<name>A0A8J4DXU9_9ACTN</name>
<dbReference type="EMBL" id="BOPG01000012">
    <property type="protein sequence ID" value="GIJ54940.1"/>
    <property type="molecule type" value="Genomic_DNA"/>
</dbReference>
<dbReference type="InterPro" id="IPR036704">
    <property type="entry name" value="RraA/RraA-like_sf"/>
</dbReference>
<dbReference type="PANTHER" id="PTHR33254:SF4">
    <property type="entry name" value="4-HYDROXY-4-METHYL-2-OXOGLUTARATE ALDOLASE 3-RELATED"/>
    <property type="match status" value="1"/>
</dbReference>
<dbReference type="GO" id="GO:0046872">
    <property type="term" value="F:metal ion binding"/>
    <property type="evidence" value="ECO:0007669"/>
    <property type="project" value="UniProtKB-KW"/>
</dbReference>
<keyword evidence="9" id="KW-0460">Magnesium</keyword>
<dbReference type="NCBIfam" id="TIGR01935">
    <property type="entry name" value="NOT-MenG"/>
    <property type="match status" value="1"/>
</dbReference>
<keyword evidence="12" id="KW-1185">Reference proteome</keyword>
<evidence type="ECO:0000256" key="8">
    <source>
        <dbReference type="ARBA" id="ARBA00047973"/>
    </source>
</evidence>
<evidence type="ECO:0000256" key="7">
    <source>
        <dbReference type="ARBA" id="ARBA00025046"/>
    </source>
</evidence>
<dbReference type="Proteomes" id="UP000612585">
    <property type="component" value="Unassembled WGS sequence"/>
</dbReference>
<dbReference type="CDD" id="cd16841">
    <property type="entry name" value="RraA_family"/>
    <property type="match status" value="1"/>
</dbReference>
<dbReference type="PANTHER" id="PTHR33254">
    <property type="entry name" value="4-HYDROXY-4-METHYL-2-OXOGLUTARATE ALDOLASE 3-RELATED"/>
    <property type="match status" value="1"/>
</dbReference>
<evidence type="ECO:0000313" key="12">
    <source>
        <dbReference type="Proteomes" id="UP000612585"/>
    </source>
</evidence>
<dbReference type="EC" id="4.1.3.17" evidence="10"/>
<dbReference type="AlphaFoldDB" id="A0A8J4DXU9"/>
<dbReference type="Pfam" id="PF03737">
    <property type="entry name" value="RraA-like"/>
    <property type="match status" value="1"/>
</dbReference>
<protein>
    <recommendedName>
        <fullName evidence="10">4-hydroxy-4-methyl-2-oxoglutarate aldolase</fullName>
        <shortName evidence="10">HMG aldolase</shortName>
        <ecNumber evidence="10">4.1.1.112</ecNumber>
        <ecNumber evidence="10">4.1.3.17</ecNumber>
    </recommendedName>
    <alternativeName>
        <fullName evidence="10">Oxaloacetate decarboxylase</fullName>
    </alternativeName>
</protein>
<dbReference type="Gene3D" id="3.50.30.40">
    <property type="entry name" value="Ribonuclease E inhibitor RraA/RraA-like"/>
    <property type="match status" value="1"/>
</dbReference>
<dbReference type="InterPro" id="IPR005493">
    <property type="entry name" value="RraA/RraA-like"/>
</dbReference>
<evidence type="ECO:0000256" key="6">
    <source>
        <dbReference type="ARBA" id="ARBA00023239"/>
    </source>
</evidence>
<dbReference type="InterPro" id="IPR010203">
    <property type="entry name" value="RraA"/>
</dbReference>
<comment type="function">
    <text evidence="7 10">Catalyzes the aldol cleavage of 4-hydroxy-4-methyl-2-oxoglutarate (HMG) into 2 molecules of pyruvate. Also contains a secondary oxaloacetate (OAA) decarboxylase activity due to the common pyruvate enolate transition state formed following C-C bond cleavage in the retro-aldol and decarboxylation reactions.</text>
</comment>
<dbReference type="GO" id="GO:0047443">
    <property type="term" value="F:4-hydroxy-4-methyl-2-oxoglutarate aldolase activity"/>
    <property type="evidence" value="ECO:0007669"/>
    <property type="project" value="UniProtKB-EC"/>
</dbReference>
<reference evidence="11" key="1">
    <citation type="submission" date="2021-01" db="EMBL/GenBank/DDBJ databases">
        <title>Whole genome shotgun sequence of Virgisporangium aurantiacum NBRC 16421.</title>
        <authorList>
            <person name="Komaki H."/>
            <person name="Tamura T."/>
        </authorList>
    </citation>
    <scope>NUCLEOTIDE SEQUENCE</scope>
    <source>
        <strain evidence="11">NBRC 16421</strain>
    </source>
</reference>
<dbReference type="RefSeq" id="WP_203990824.1">
    <property type="nucleotide sequence ID" value="NZ_BOPG01000012.1"/>
</dbReference>
<comment type="catalytic activity">
    <reaction evidence="8 10">
        <text>oxaloacetate + H(+) = pyruvate + CO2</text>
        <dbReference type="Rhea" id="RHEA:15641"/>
        <dbReference type="ChEBI" id="CHEBI:15361"/>
        <dbReference type="ChEBI" id="CHEBI:15378"/>
        <dbReference type="ChEBI" id="CHEBI:16452"/>
        <dbReference type="ChEBI" id="CHEBI:16526"/>
        <dbReference type="EC" id="4.1.1.112"/>
    </reaction>
</comment>
<evidence type="ECO:0000256" key="3">
    <source>
        <dbReference type="ARBA" id="ARBA00008621"/>
    </source>
</evidence>
<comment type="subunit">
    <text evidence="4 10">Homotrimer.</text>
</comment>
<evidence type="ECO:0000256" key="5">
    <source>
        <dbReference type="ARBA" id="ARBA00022723"/>
    </source>
</evidence>
<evidence type="ECO:0000256" key="2">
    <source>
        <dbReference type="ARBA" id="ARBA00001968"/>
    </source>
</evidence>
<evidence type="ECO:0000256" key="9">
    <source>
        <dbReference type="PIRSR" id="PIRSR605493-1"/>
    </source>
</evidence>
<dbReference type="GO" id="GO:0008948">
    <property type="term" value="F:oxaloacetate decarboxylase activity"/>
    <property type="evidence" value="ECO:0007669"/>
    <property type="project" value="UniProtKB-EC"/>
</dbReference>